<organism evidence="9 10">
    <name type="scientific">Helianthus annuus</name>
    <name type="common">Common sunflower</name>
    <dbReference type="NCBI Taxonomy" id="4232"/>
    <lineage>
        <taxon>Eukaryota</taxon>
        <taxon>Viridiplantae</taxon>
        <taxon>Streptophyta</taxon>
        <taxon>Embryophyta</taxon>
        <taxon>Tracheophyta</taxon>
        <taxon>Spermatophyta</taxon>
        <taxon>Magnoliopsida</taxon>
        <taxon>eudicotyledons</taxon>
        <taxon>Gunneridae</taxon>
        <taxon>Pentapetalae</taxon>
        <taxon>asterids</taxon>
        <taxon>campanulids</taxon>
        <taxon>Asterales</taxon>
        <taxon>Asteraceae</taxon>
        <taxon>Asteroideae</taxon>
        <taxon>Heliantheae alliance</taxon>
        <taxon>Heliantheae</taxon>
        <taxon>Helianthus</taxon>
    </lineage>
</organism>
<dbReference type="GO" id="GO:0043531">
    <property type="term" value="F:ADP binding"/>
    <property type="evidence" value="ECO:0007669"/>
    <property type="project" value="InterPro"/>
</dbReference>
<dbReference type="Pfam" id="PF00931">
    <property type="entry name" value="NB-ARC"/>
    <property type="match status" value="1"/>
</dbReference>
<name>A0A9K3JZM1_HELAN</name>
<feature type="domain" description="Disease resistance protein At4g27190-like leucine-rich repeats" evidence="8">
    <location>
        <begin position="812"/>
        <end position="926"/>
    </location>
</feature>
<dbReference type="SUPFAM" id="SSF52058">
    <property type="entry name" value="L domain-like"/>
    <property type="match status" value="1"/>
</dbReference>
<proteinExistence type="inferred from homology"/>
<dbReference type="PRINTS" id="PR00364">
    <property type="entry name" value="DISEASERSIST"/>
</dbReference>
<dbReference type="Pfam" id="PF23247">
    <property type="entry name" value="LRR_RPS2"/>
    <property type="match status" value="1"/>
</dbReference>
<dbReference type="OrthoDB" id="1691503at2759"/>
<keyword evidence="5" id="KW-0547">Nucleotide-binding</keyword>
<dbReference type="GO" id="GO:0006952">
    <property type="term" value="P:defense response"/>
    <property type="evidence" value="ECO:0007669"/>
    <property type="project" value="UniProtKB-KW"/>
</dbReference>
<evidence type="ECO:0000259" key="8">
    <source>
        <dbReference type="Pfam" id="PF23247"/>
    </source>
</evidence>
<dbReference type="InterPro" id="IPR032675">
    <property type="entry name" value="LRR_dom_sf"/>
</dbReference>
<keyword evidence="2" id="KW-0433">Leucine-rich repeat</keyword>
<dbReference type="Gene3D" id="3.80.10.10">
    <property type="entry name" value="Ribonuclease Inhibitor"/>
    <property type="match status" value="2"/>
</dbReference>
<dbReference type="InterPro" id="IPR036388">
    <property type="entry name" value="WH-like_DNA-bd_sf"/>
</dbReference>
<evidence type="ECO:0000313" key="10">
    <source>
        <dbReference type="Proteomes" id="UP000215914"/>
    </source>
</evidence>
<dbReference type="Gene3D" id="1.10.8.430">
    <property type="entry name" value="Helical domain of apoptotic protease-activating factors"/>
    <property type="match status" value="1"/>
</dbReference>
<evidence type="ECO:0000256" key="5">
    <source>
        <dbReference type="ARBA" id="ARBA00022840"/>
    </source>
</evidence>
<dbReference type="InterPro" id="IPR050905">
    <property type="entry name" value="Plant_NBS-LRR"/>
</dbReference>
<evidence type="ECO:0000256" key="4">
    <source>
        <dbReference type="ARBA" id="ARBA00022821"/>
    </source>
</evidence>
<dbReference type="InterPro" id="IPR042197">
    <property type="entry name" value="Apaf_helical"/>
</dbReference>
<evidence type="ECO:0000256" key="3">
    <source>
        <dbReference type="ARBA" id="ARBA00022737"/>
    </source>
</evidence>
<dbReference type="Proteomes" id="UP000215914">
    <property type="component" value="Unassembled WGS sequence"/>
</dbReference>
<dbReference type="GO" id="GO:0016787">
    <property type="term" value="F:hydrolase activity"/>
    <property type="evidence" value="ECO:0007669"/>
    <property type="project" value="UniProtKB-KW"/>
</dbReference>
<evidence type="ECO:0000313" key="9">
    <source>
        <dbReference type="EMBL" id="KAF5824294.1"/>
    </source>
</evidence>
<protein>
    <submittedName>
        <fullName evidence="9">P-loop containing nucleoside triphosphate hydrolase, leucine-rich repeat domain superfamily</fullName>
    </submittedName>
</protein>
<evidence type="ECO:0000256" key="6">
    <source>
        <dbReference type="SAM" id="Coils"/>
    </source>
</evidence>
<dbReference type="InterPro" id="IPR002182">
    <property type="entry name" value="NB-ARC"/>
</dbReference>
<evidence type="ECO:0000259" key="7">
    <source>
        <dbReference type="Pfam" id="PF00931"/>
    </source>
</evidence>
<dbReference type="EMBL" id="MNCJ02000002">
    <property type="protein sequence ID" value="KAF5824294.1"/>
    <property type="molecule type" value="Genomic_DNA"/>
</dbReference>
<dbReference type="PANTHER" id="PTHR33463">
    <property type="entry name" value="NB-ARC DOMAIN-CONTAINING PROTEIN-RELATED"/>
    <property type="match status" value="1"/>
</dbReference>
<sequence length="957" mass="109365">MAGNIVQVVAAAVQAVANVGDAGASLGSLATTAVNAKPALKNSHSRMVAKMINLHKIRRSVEDHFRIYWFPRKRVDLWLSEVERIELQVMELKDKFSEFDQTWGIHPYAALTEEINVMCTEIDEVLREGKKMEDDLVKPETRRIVELATPISIANVSPLNEKLEQLLEYLKDQSYDTIRVHGVAGTGKRVLIQHVNNHEAIANKMFDIVLWLPASDYENHDNDYSREVRVQHIIARRLGLDLGDITDVNVLASKIRGELDGAKYMLLLDDLKSNIELETIGIPRNKNGSKVVFTTYLRHVFPFGPLTRSTQFFNIEIKKLSEADSWQMFEDILINENDTIQQHEIGTIARKVVKWCDGLFSLIYIVAQNFKSKRSPQNWSDGLQMLRRPAKMGDIYKKALESFLNFSYGGLEENQKLCFLFTVLYPEGSKIPIDCLFDCWTTHKFLVHGAPESSSVTAQDILEHLLAMALLDEGSNKQYVTIDKVFRTAAMELLQERNQYKYLVAEEALEKLKNDNCKDTHWISLSGSEIDDLPDEVDCPELTTLFLQKNSKPETISSSFFKKMKDLIILDLYKTGSEMMIPMSDLQKLKVLYVNGSAMLKKLPFKIEGLDHMLEVLDIRDCIMNELPRDIKKLKHLRRLMVSINGGGTLHPIICELSSLKELILDVKSDVHINKVIENIIERIDTLRELTTLKFCLQDDIVDVIQVRGDTLKIFVPKQSSLQHILKERNIPYSALQVYIGVQMTPDLEIPKSFHKYDNFVLSCDKIVTEPVIEKVLLKVNALIMMKDNSVEHLDPIIVPHLHGCLVQRCNKIETLIQTNGFSNLETLVLSKCFQLKVLFSNNVVQQLISLKYLEIRDCSAIEEINMLSTNGGDILPTLATLVLHDLQMLKKICSDMKWPSLCTLEIHKCPNLTELPLNENSAKNLRNIRVERTWWRNMGLGVEIKQKYERCCKFSA</sequence>
<keyword evidence="9" id="KW-0378">Hydrolase</keyword>
<dbReference type="InterPro" id="IPR057135">
    <property type="entry name" value="At4g27190-like_LRR"/>
</dbReference>
<keyword evidence="4" id="KW-0611">Plant defense</keyword>
<comment type="similarity">
    <text evidence="1">Belongs to the disease resistance NB-LRR family.</text>
</comment>
<dbReference type="SUPFAM" id="SSF52540">
    <property type="entry name" value="P-loop containing nucleoside triphosphate hydrolases"/>
    <property type="match status" value="1"/>
</dbReference>
<dbReference type="InterPro" id="IPR027417">
    <property type="entry name" value="P-loop_NTPase"/>
</dbReference>
<accession>A0A9K3JZM1</accession>
<feature type="coiled-coil region" evidence="6">
    <location>
        <begin position="75"/>
        <end position="102"/>
    </location>
</feature>
<keyword evidence="6" id="KW-0175">Coiled coil</keyword>
<evidence type="ECO:0000256" key="1">
    <source>
        <dbReference type="ARBA" id="ARBA00008894"/>
    </source>
</evidence>
<comment type="caution">
    <text evidence="9">The sequence shown here is derived from an EMBL/GenBank/DDBJ whole genome shotgun (WGS) entry which is preliminary data.</text>
</comment>
<dbReference type="Gene3D" id="3.40.50.300">
    <property type="entry name" value="P-loop containing nucleotide triphosphate hydrolases"/>
    <property type="match status" value="1"/>
</dbReference>
<dbReference type="GO" id="GO:0005524">
    <property type="term" value="F:ATP binding"/>
    <property type="evidence" value="ECO:0007669"/>
    <property type="project" value="UniProtKB-KW"/>
</dbReference>
<gene>
    <name evidence="9" type="ORF">HanXRQr2_Chr00c002g0832461</name>
</gene>
<feature type="domain" description="NB-ARC" evidence="7">
    <location>
        <begin position="161"/>
        <end position="336"/>
    </location>
</feature>
<keyword evidence="10" id="KW-1185">Reference proteome</keyword>
<reference evidence="9" key="2">
    <citation type="submission" date="2020-06" db="EMBL/GenBank/DDBJ databases">
        <title>Helianthus annuus Genome sequencing and assembly Release 2.</title>
        <authorList>
            <person name="Gouzy J."/>
            <person name="Langlade N."/>
            <person name="Munos S."/>
        </authorList>
    </citation>
    <scope>NUCLEOTIDE SEQUENCE</scope>
    <source>
        <tissue evidence="9">Leaves</tissue>
    </source>
</reference>
<keyword evidence="3" id="KW-0677">Repeat</keyword>
<reference evidence="9" key="1">
    <citation type="journal article" date="2017" name="Nature">
        <title>The sunflower genome provides insights into oil metabolism, flowering and Asterid evolution.</title>
        <authorList>
            <person name="Badouin H."/>
            <person name="Gouzy J."/>
            <person name="Grassa C.J."/>
            <person name="Murat F."/>
            <person name="Staton S.E."/>
            <person name="Cottret L."/>
            <person name="Lelandais-Briere C."/>
            <person name="Owens G.L."/>
            <person name="Carrere S."/>
            <person name="Mayjonade B."/>
            <person name="Legrand L."/>
            <person name="Gill N."/>
            <person name="Kane N.C."/>
            <person name="Bowers J.E."/>
            <person name="Hubner S."/>
            <person name="Bellec A."/>
            <person name="Berard A."/>
            <person name="Berges H."/>
            <person name="Blanchet N."/>
            <person name="Boniface M.C."/>
            <person name="Brunel D."/>
            <person name="Catrice O."/>
            <person name="Chaidir N."/>
            <person name="Claudel C."/>
            <person name="Donnadieu C."/>
            <person name="Faraut T."/>
            <person name="Fievet G."/>
            <person name="Helmstetter N."/>
            <person name="King M."/>
            <person name="Knapp S.J."/>
            <person name="Lai Z."/>
            <person name="Le Paslier M.C."/>
            <person name="Lippi Y."/>
            <person name="Lorenzon L."/>
            <person name="Mandel J.R."/>
            <person name="Marage G."/>
            <person name="Marchand G."/>
            <person name="Marquand E."/>
            <person name="Bret-Mestries E."/>
            <person name="Morien E."/>
            <person name="Nambeesan S."/>
            <person name="Nguyen T."/>
            <person name="Pegot-Espagnet P."/>
            <person name="Pouilly N."/>
            <person name="Raftis F."/>
            <person name="Sallet E."/>
            <person name="Schiex T."/>
            <person name="Thomas J."/>
            <person name="Vandecasteele C."/>
            <person name="Vares D."/>
            <person name="Vear F."/>
            <person name="Vautrin S."/>
            <person name="Crespi M."/>
            <person name="Mangin B."/>
            <person name="Burke J.M."/>
            <person name="Salse J."/>
            <person name="Munos S."/>
            <person name="Vincourt P."/>
            <person name="Rieseberg L.H."/>
            <person name="Langlade N.B."/>
        </authorList>
    </citation>
    <scope>NUCLEOTIDE SEQUENCE</scope>
    <source>
        <tissue evidence="9">Leaves</tissue>
    </source>
</reference>
<dbReference type="Gene3D" id="1.10.10.10">
    <property type="entry name" value="Winged helix-like DNA-binding domain superfamily/Winged helix DNA-binding domain"/>
    <property type="match status" value="1"/>
</dbReference>
<evidence type="ECO:0000256" key="2">
    <source>
        <dbReference type="ARBA" id="ARBA00022614"/>
    </source>
</evidence>
<keyword evidence="5" id="KW-0067">ATP-binding</keyword>
<dbReference type="PANTHER" id="PTHR33463:SF209">
    <property type="entry name" value="DISEASE RESISTANCE PROTEIN RPS2-LIKE"/>
    <property type="match status" value="1"/>
</dbReference>
<dbReference type="AlphaFoldDB" id="A0A9K3JZM1"/>